<gene>
    <name evidence="8" type="ORF">ES288_D10G181000v1</name>
</gene>
<evidence type="ECO:0000256" key="4">
    <source>
        <dbReference type="ARBA" id="ARBA00022989"/>
    </source>
</evidence>
<dbReference type="PANTHER" id="PTHR31563:SF13">
    <property type="entry name" value="ION CHANNEL POLLUX-LIKE 1-RELATED"/>
    <property type="match status" value="1"/>
</dbReference>
<comment type="similarity">
    <text evidence="2">Belongs to the castor/pollux (TC 1.A.1.23) family.</text>
</comment>
<keyword evidence="9" id="KW-1185">Reference proteome</keyword>
<dbReference type="InterPro" id="IPR003148">
    <property type="entry name" value="RCK_N"/>
</dbReference>
<evidence type="ECO:0000256" key="3">
    <source>
        <dbReference type="ARBA" id="ARBA00022692"/>
    </source>
</evidence>
<feature type="transmembrane region" description="Helical" evidence="6">
    <location>
        <begin position="224"/>
        <end position="247"/>
    </location>
</feature>
<evidence type="ECO:0000313" key="8">
    <source>
        <dbReference type="EMBL" id="TYG50511.1"/>
    </source>
</evidence>
<reference evidence="8 9" key="1">
    <citation type="submission" date="2019-06" db="EMBL/GenBank/DDBJ databases">
        <title>WGS assembly of Gossypium darwinii.</title>
        <authorList>
            <person name="Chen Z.J."/>
            <person name="Sreedasyam A."/>
            <person name="Ando A."/>
            <person name="Song Q."/>
            <person name="De L."/>
            <person name="Hulse-Kemp A."/>
            <person name="Ding M."/>
            <person name="Ye W."/>
            <person name="Kirkbride R."/>
            <person name="Jenkins J."/>
            <person name="Plott C."/>
            <person name="Lovell J."/>
            <person name="Lin Y.-M."/>
            <person name="Vaughn R."/>
            <person name="Liu B."/>
            <person name="Li W."/>
            <person name="Simpson S."/>
            <person name="Scheffler B."/>
            <person name="Saski C."/>
            <person name="Grover C."/>
            <person name="Hu G."/>
            <person name="Conover J."/>
            <person name="Carlson J."/>
            <person name="Shu S."/>
            <person name="Boston L."/>
            <person name="Williams M."/>
            <person name="Peterson D."/>
            <person name="Mcgee K."/>
            <person name="Jones D."/>
            <person name="Wendel J."/>
            <person name="Stelly D."/>
            <person name="Grimwood J."/>
            <person name="Schmutz J."/>
        </authorList>
    </citation>
    <scope>NUCLEOTIDE SEQUENCE [LARGE SCALE GENOMIC DNA]</scope>
    <source>
        <strain evidence="8">1808015.09</strain>
    </source>
</reference>
<keyword evidence="5 6" id="KW-0472">Membrane</keyword>
<feature type="domain" description="RCK N-terminal" evidence="7">
    <location>
        <begin position="594"/>
        <end position="755"/>
    </location>
</feature>
<sequence>MVAPMFSFYFQSQTLLPFQVPCLMSQPVLALPSPQPCFLPPRISRLTQTSSSSTRTQGTRGSNNMILLQKSMPCSYWWNNSSPNNAPNCIHKGGKWKPSSQKATDKLECVSNNSNVKFFRIDLQNSSQLQGHRAKLTTGTVSSFFLLSLMQLDFPNRLVKMIHDLFPHLLQILAPRSLPLACISSSLNKPTPLNLDLSLPSIQDIRWNFARLLYLFNIQMEKNVATFLVVLLVACCSFVVIGGFLFFNFRGNTQSLEDCLWEAWACLCSSSTHLRNNMQKLREGAQVQVLETDHIIICGINGRLAFILKQINKYHEFAVRLGTATARKQRILLMSDLPRKQVDKLADNIAKDFNHIDILTKSCSLSLTKSFERAAADKARAIIVLPTKGDQYEVDTDAFLSVLALQPIPKMNSVPTVVEVSNSNTCELLKSISELKVEPVENVASKLFVQCSRQKGLIKIYRHLLNYQKNVFNLCHFPRLTGLTYQQIRRGFQEAIVCGLYRSGKIYFHPADDEILQQTDKVLLIAPIHRTTKHQLALSDVGNQTNTLQSPNVLKNNSDTPTPALELRQERLLNVVKRANKLGSKASDRSLGPKEYILMLGWRPDVVQMIEEYDNYLGRGSVLEILSDVPLEERKKASYISGQRKLKNVQVIHRIRNSMNYDTLEETIMNIQNFIKKVNQIPLSVVVITNKEWLLGDPSRADKRSAYSLLLAENICNKLRVTVQNLVAEISDSKFGKQITRIKPSVTYIAAEEVMSLVTAQVAEHSELNEVWKDILNAEGDEIYVKDINLYMKEGEKLSFSELSERAFLRGEVAIGYIKNNKTVINPTPKSQPLSLEMIDLLVVISELEGEQPVVV</sequence>
<dbReference type="EMBL" id="CM017710">
    <property type="protein sequence ID" value="TYG50511.1"/>
    <property type="molecule type" value="Genomic_DNA"/>
</dbReference>
<keyword evidence="3 6" id="KW-0812">Transmembrane</keyword>
<dbReference type="GO" id="GO:0006813">
    <property type="term" value="P:potassium ion transport"/>
    <property type="evidence" value="ECO:0007669"/>
    <property type="project" value="InterPro"/>
</dbReference>
<dbReference type="AlphaFoldDB" id="A0A5D2AZT6"/>
<evidence type="ECO:0000259" key="7">
    <source>
        <dbReference type="PROSITE" id="PS51201"/>
    </source>
</evidence>
<evidence type="ECO:0000256" key="1">
    <source>
        <dbReference type="ARBA" id="ARBA00004141"/>
    </source>
</evidence>
<dbReference type="GO" id="GO:0016020">
    <property type="term" value="C:membrane"/>
    <property type="evidence" value="ECO:0007669"/>
    <property type="project" value="UniProtKB-SubCell"/>
</dbReference>
<organism evidence="8 9">
    <name type="scientific">Gossypium darwinii</name>
    <name type="common">Darwin's cotton</name>
    <name type="synonym">Gossypium barbadense var. darwinii</name>
    <dbReference type="NCBI Taxonomy" id="34276"/>
    <lineage>
        <taxon>Eukaryota</taxon>
        <taxon>Viridiplantae</taxon>
        <taxon>Streptophyta</taxon>
        <taxon>Embryophyta</taxon>
        <taxon>Tracheophyta</taxon>
        <taxon>Spermatophyta</taxon>
        <taxon>Magnoliopsida</taxon>
        <taxon>eudicotyledons</taxon>
        <taxon>Gunneridae</taxon>
        <taxon>Pentapetalae</taxon>
        <taxon>rosids</taxon>
        <taxon>malvids</taxon>
        <taxon>Malvales</taxon>
        <taxon>Malvaceae</taxon>
        <taxon>Malvoideae</taxon>
        <taxon>Gossypium</taxon>
    </lineage>
</organism>
<dbReference type="Pfam" id="PF06241">
    <property type="entry name" value="Castor_Poll_mid"/>
    <property type="match status" value="1"/>
</dbReference>
<evidence type="ECO:0000313" key="9">
    <source>
        <dbReference type="Proteomes" id="UP000323506"/>
    </source>
</evidence>
<dbReference type="Gene3D" id="3.40.50.720">
    <property type="entry name" value="NAD(P)-binding Rossmann-like Domain"/>
    <property type="match status" value="1"/>
</dbReference>
<dbReference type="Proteomes" id="UP000323506">
    <property type="component" value="Chromosome D10"/>
</dbReference>
<evidence type="ECO:0000256" key="5">
    <source>
        <dbReference type="ARBA" id="ARBA00023136"/>
    </source>
</evidence>
<dbReference type="PANTHER" id="PTHR31563">
    <property type="entry name" value="ION CHANNEL POLLUX-RELATED"/>
    <property type="match status" value="1"/>
</dbReference>
<accession>A0A5D2AZT6</accession>
<evidence type="ECO:0000256" key="6">
    <source>
        <dbReference type="SAM" id="Phobius"/>
    </source>
</evidence>
<keyword evidence="4 6" id="KW-1133">Transmembrane helix</keyword>
<evidence type="ECO:0000256" key="2">
    <source>
        <dbReference type="ARBA" id="ARBA00008577"/>
    </source>
</evidence>
<dbReference type="PROSITE" id="PS51201">
    <property type="entry name" value="RCK_N"/>
    <property type="match status" value="2"/>
</dbReference>
<dbReference type="InterPro" id="IPR010420">
    <property type="entry name" value="CASTOR/POLLUX/SYM8_dom"/>
</dbReference>
<comment type="subcellular location">
    <subcellularLocation>
        <location evidence="1">Membrane</location>
        <topology evidence="1">Multi-pass membrane protein</topology>
    </subcellularLocation>
</comment>
<proteinExistence type="inferred from homology"/>
<protein>
    <recommendedName>
        <fullName evidence="7">RCK N-terminal domain-containing protein</fullName>
    </recommendedName>
</protein>
<feature type="domain" description="RCK N-terminal" evidence="7">
    <location>
        <begin position="292"/>
        <end position="441"/>
    </location>
</feature>
<name>A0A5D2AZT6_GOSDA</name>
<dbReference type="InterPro" id="IPR044849">
    <property type="entry name" value="CASTOR/POLLUX/SYM8-like"/>
</dbReference>